<dbReference type="InterPro" id="IPR011990">
    <property type="entry name" value="TPR-like_helical_dom_sf"/>
</dbReference>
<dbReference type="PROSITE" id="PS50005">
    <property type="entry name" value="TPR"/>
    <property type="match status" value="2"/>
</dbReference>
<feature type="signal peptide" evidence="3">
    <location>
        <begin position="1"/>
        <end position="19"/>
    </location>
</feature>
<dbReference type="Pfam" id="PF13432">
    <property type="entry name" value="TPR_16"/>
    <property type="match status" value="1"/>
</dbReference>
<dbReference type="InterPro" id="IPR019734">
    <property type="entry name" value="TPR_rpt"/>
</dbReference>
<gene>
    <name evidence="4" type="primary">ycf3_4</name>
    <name evidence="4" type="ORF">IMCC3317_30600</name>
</gene>
<feature type="repeat" description="TPR" evidence="1">
    <location>
        <begin position="102"/>
        <end position="135"/>
    </location>
</feature>
<evidence type="ECO:0000313" key="4">
    <source>
        <dbReference type="EMBL" id="QHI37679.1"/>
    </source>
</evidence>
<dbReference type="OrthoDB" id="1525165at2"/>
<accession>A0A7L4ZMM0</accession>
<dbReference type="PROSITE" id="PS50293">
    <property type="entry name" value="TPR_REGION"/>
    <property type="match status" value="1"/>
</dbReference>
<dbReference type="RefSeq" id="WP_160130284.1">
    <property type="nucleotide sequence ID" value="NZ_CP019288.1"/>
</dbReference>
<dbReference type="AlphaFoldDB" id="A0A7L4ZMM0"/>
<dbReference type="EMBL" id="CP019288">
    <property type="protein sequence ID" value="QHI37679.1"/>
    <property type="molecule type" value="Genomic_DNA"/>
</dbReference>
<organism evidence="4 5">
    <name type="scientific">Kordia antarctica</name>
    <dbReference type="NCBI Taxonomy" id="1218801"/>
    <lineage>
        <taxon>Bacteria</taxon>
        <taxon>Pseudomonadati</taxon>
        <taxon>Bacteroidota</taxon>
        <taxon>Flavobacteriia</taxon>
        <taxon>Flavobacteriales</taxon>
        <taxon>Flavobacteriaceae</taxon>
        <taxon>Kordia</taxon>
    </lineage>
</organism>
<keyword evidence="3" id="KW-0732">Signal</keyword>
<dbReference type="Proteomes" id="UP000464657">
    <property type="component" value="Chromosome"/>
</dbReference>
<dbReference type="Pfam" id="PF00515">
    <property type="entry name" value="TPR_1"/>
    <property type="match status" value="1"/>
</dbReference>
<dbReference type="SUPFAM" id="SSF48452">
    <property type="entry name" value="TPR-like"/>
    <property type="match status" value="1"/>
</dbReference>
<keyword evidence="5" id="KW-1185">Reference proteome</keyword>
<keyword evidence="1" id="KW-0802">TPR repeat</keyword>
<evidence type="ECO:0000256" key="3">
    <source>
        <dbReference type="SAM" id="SignalP"/>
    </source>
</evidence>
<protein>
    <submittedName>
        <fullName evidence="4">Photosystem I assembly protein Ycf3</fullName>
    </submittedName>
</protein>
<name>A0A7L4ZMM0_9FLAO</name>
<feature type="compositionally biased region" description="Basic and acidic residues" evidence="2">
    <location>
        <begin position="260"/>
        <end position="284"/>
    </location>
</feature>
<sequence>MKHLQNILILLCTISIAQAQNKEAEQIKQESNNYTYKANEALKENSFADAEAEYRKAISKDGENATAKYNLGNAYYENESYQAAFDRYKQASEVALTKPEKHSAYHNMGNIFMKKQEYAKAVEAYKMALRNNPTDDETRYNLALAKDMLEKNPPKEDDKDKKDKDKKEEDKEQDKKDQDDKDKKDKNEDKGDKEKDEGGKDDKNKDGEGDKEKEKNKQDDKKDQNKSDQKDDQDKQQQQPKPNQLSPEQVKSLLQAMNNAEKKTQDKLNEKKGKAIKIKAEKDW</sequence>
<feature type="compositionally biased region" description="Basic and acidic residues" evidence="2">
    <location>
        <begin position="147"/>
        <end position="235"/>
    </location>
</feature>
<proteinExistence type="predicted"/>
<feature type="region of interest" description="Disordered" evidence="2">
    <location>
        <begin position="145"/>
        <end position="284"/>
    </location>
</feature>
<dbReference type="Gene3D" id="1.25.40.10">
    <property type="entry name" value="Tetratricopeptide repeat domain"/>
    <property type="match status" value="1"/>
</dbReference>
<feature type="chain" id="PRO_5029675002" evidence="3">
    <location>
        <begin position="20"/>
        <end position="284"/>
    </location>
</feature>
<dbReference type="KEGG" id="kan:IMCC3317_30600"/>
<reference evidence="4 5" key="1">
    <citation type="journal article" date="2013" name="Int. J. Syst. Evol. Microbiol.">
        <title>Kordia antarctica sp. nov., isolated from Antarctic seawater.</title>
        <authorList>
            <person name="Baek K."/>
            <person name="Choi A."/>
            <person name="Kang I."/>
            <person name="Lee K."/>
            <person name="Cho J.C."/>
        </authorList>
    </citation>
    <scope>NUCLEOTIDE SEQUENCE [LARGE SCALE GENOMIC DNA]</scope>
    <source>
        <strain evidence="4 5">IMCC3317</strain>
    </source>
</reference>
<evidence type="ECO:0000256" key="2">
    <source>
        <dbReference type="SAM" id="MobiDB-lite"/>
    </source>
</evidence>
<feature type="repeat" description="TPR" evidence="1">
    <location>
        <begin position="65"/>
        <end position="98"/>
    </location>
</feature>
<evidence type="ECO:0000313" key="5">
    <source>
        <dbReference type="Proteomes" id="UP000464657"/>
    </source>
</evidence>
<evidence type="ECO:0000256" key="1">
    <source>
        <dbReference type="PROSITE-ProRule" id="PRU00339"/>
    </source>
</evidence>
<dbReference type="SMART" id="SM00028">
    <property type="entry name" value="TPR"/>
    <property type="match status" value="3"/>
</dbReference>